<evidence type="ECO:0000256" key="5">
    <source>
        <dbReference type="ARBA" id="ARBA00022692"/>
    </source>
</evidence>
<dbReference type="PROSITE" id="PS50263">
    <property type="entry name" value="CN_HYDROLASE"/>
    <property type="match status" value="1"/>
</dbReference>
<dbReference type="eggNOG" id="COG0815">
    <property type="taxonomic scope" value="Bacteria"/>
</dbReference>
<comment type="subcellular location">
    <subcellularLocation>
        <location evidence="1 9">Cell membrane</location>
        <topology evidence="1 9">Multi-pass membrane protein</topology>
    </subcellularLocation>
</comment>
<evidence type="ECO:0000259" key="10">
    <source>
        <dbReference type="PROSITE" id="PS50263"/>
    </source>
</evidence>
<evidence type="ECO:0000256" key="3">
    <source>
        <dbReference type="ARBA" id="ARBA00022475"/>
    </source>
</evidence>
<evidence type="ECO:0000256" key="1">
    <source>
        <dbReference type="ARBA" id="ARBA00004651"/>
    </source>
</evidence>
<sequence length="527" mass="54685">MTAWPRTDRAGWRLAALPALGVAAGLGQAPWGLWWLTPLALGLAMAMVVWARRPALAGWLLGVGYFGWTLQWIVEPFLVDPEMYGALAPLGIVGTAGGFALFWALAAWVARRWGGGGMGAVVALAGALGLVEAARSLILTGFPWALLGHVWIDTPLAQLAAWGGPHGLTLLTLLLALPVALWAASRGAVCPPSGPDGAGLPPRGIWSKIGAGSAPGLAVLLLLEAGLLAGAWWALDPGPAGPAPEGAPLVRIVQPNVPQAEKWDPARVDAQFADLLRLSEGPPASLTVWPETSLPWALDLGVTPRMPPLGRAAGTGALATGLVRTAEGDYWNSLAVFDADGSVAAIYDKWHLVPFGEYLPFGDLLARFGLRGLAQMLPGGFSVGPGPDVVEIPGLGPATALICYEGIFAEEVNAAPGRPRLLILITNDAWFGTRAGPQQHLAQARLRSIEQGVPMVRAANTGISALIDARGRVLESLPLGTQGAMAAPLPEARGATPYTRLGDGPALALLLALALVGGLAGRRRVSH</sequence>
<gene>
    <name evidence="9" type="primary">lnt</name>
    <name evidence="11" type="ORF">Wenmar_03986</name>
</gene>
<evidence type="ECO:0000256" key="7">
    <source>
        <dbReference type="ARBA" id="ARBA00023136"/>
    </source>
</evidence>
<organism evidence="11 12">
    <name type="scientific">Wenxinia marina DSM 24838</name>
    <dbReference type="NCBI Taxonomy" id="1123501"/>
    <lineage>
        <taxon>Bacteria</taxon>
        <taxon>Pseudomonadati</taxon>
        <taxon>Pseudomonadota</taxon>
        <taxon>Alphaproteobacteria</taxon>
        <taxon>Rhodobacterales</taxon>
        <taxon>Roseobacteraceae</taxon>
        <taxon>Wenxinia</taxon>
    </lineage>
</organism>
<dbReference type="RefSeq" id="WP_018302692.1">
    <property type="nucleotide sequence ID" value="NZ_KB902287.1"/>
</dbReference>
<keyword evidence="4 9" id="KW-0808">Transferase</keyword>
<comment type="similarity">
    <text evidence="2 9">Belongs to the CN hydrolase family. Apolipoprotein N-acyltransferase subfamily.</text>
</comment>
<comment type="pathway">
    <text evidence="9">Protein modification; lipoprotein biosynthesis (N-acyl transfer).</text>
</comment>
<dbReference type="NCBIfam" id="TIGR00546">
    <property type="entry name" value="lnt"/>
    <property type="match status" value="1"/>
</dbReference>
<keyword evidence="8 9" id="KW-0012">Acyltransferase</keyword>
<dbReference type="Pfam" id="PF00795">
    <property type="entry name" value="CN_hydrolase"/>
    <property type="match status" value="1"/>
</dbReference>
<keyword evidence="11" id="KW-0449">Lipoprotein</keyword>
<feature type="domain" description="CN hydrolase" evidence="10">
    <location>
        <begin position="253"/>
        <end position="491"/>
    </location>
</feature>
<dbReference type="GO" id="GO:0005886">
    <property type="term" value="C:plasma membrane"/>
    <property type="evidence" value="ECO:0007669"/>
    <property type="project" value="UniProtKB-SubCell"/>
</dbReference>
<dbReference type="InterPro" id="IPR004563">
    <property type="entry name" value="Apolipo_AcylTrfase"/>
</dbReference>
<feature type="transmembrane region" description="Helical" evidence="9">
    <location>
        <begin position="56"/>
        <end position="74"/>
    </location>
</feature>
<dbReference type="CDD" id="cd07571">
    <property type="entry name" value="ALP_N-acyl_transferase"/>
    <property type="match status" value="1"/>
</dbReference>
<feature type="transmembrane region" description="Helical" evidence="9">
    <location>
        <begin position="166"/>
        <end position="184"/>
    </location>
</feature>
<dbReference type="Gene3D" id="3.60.110.10">
    <property type="entry name" value="Carbon-nitrogen hydrolase"/>
    <property type="match status" value="1"/>
</dbReference>
<dbReference type="PANTHER" id="PTHR38686">
    <property type="entry name" value="APOLIPOPROTEIN N-ACYLTRANSFERASE"/>
    <property type="match status" value="1"/>
</dbReference>
<feature type="transmembrane region" description="Helical" evidence="9">
    <location>
        <begin position="33"/>
        <end position="51"/>
    </location>
</feature>
<keyword evidence="5 9" id="KW-0812">Transmembrane</keyword>
<keyword evidence="6 9" id="KW-1133">Transmembrane helix</keyword>
<dbReference type="GO" id="GO:0042158">
    <property type="term" value="P:lipoprotein biosynthetic process"/>
    <property type="evidence" value="ECO:0007669"/>
    <property type="project" value="UniProtKB-UniRule"/>
</dbReference>
<evidence type="ECO:0000313" key="11">
    <source>
        <dbReference type="EMBL" id="KIQ67561.1"/>
    </source>
</evidence>
<evidence type="ECO:0000256" key="9">
    <source>
        <dbReference type="HAMAP-Rule" id="MF_01148"/>
    </source>
</evidence>
<dbReference type="HAMAP" id="MF_01148">
    <property type="entry name" value="Lnt"/>
    <property type="match status" value="1"/>
</dbReference>
<comment type="catalytic activity">
    <reaction evidence="9">
        <text>N-terminal S-1,2-diacyl-sn-glyceryl-L-cysteinyl-[lipoprotein] + a glycerophospholipid = N-acyl-S-1,2-diacyl-sn-glyceryl-L-cysteinyl-[lipoprotein] + a 2-acyl-sn-glycero-3-phospholipid + H(+)</text>
        <dbReference type="Rhea" id="RHEA:48228"/>
        <dbReference type="Rhea" id="RHEA-COMP:14681"/>
        <dbReference type="Rhea" id="RHEA-COMP:14684"/>
        <dbReference type="ChEBI" id="CHEBI:15378"/>
        <dbReference type="ChEBI" id="CHEBI:136912"/>
        <dbReference type="ChEBI" id="CHEBI:140656"/>
        <dbReference type="ChEBI" id="CHEBI:140657"/>
        <dbReference type="ChEBI" id="CHEBI:140660"/>
        <dbReference type="EC" id="2.3.1.269"/>
    </reaction>
</comment>
<dbReference type="PANTHER" id="PTHR38686:SF1">
    <property type="entry name" value="APOLIPOPROTEIN N-ACYLTRANSFERASE"/>
    <property type="match status" value="1"/>
</dbReference>
<comment type="caution">
    <text evidence="11">The sequence shown here is derived from an EMBL/GenBank/DDBJ whole genome shotgun (WGS) entry which is preliminary data.</text>
</comment>
<dbReference type="InterPro" id="IPR003010">
    <property type="entry name" value="C-N_Hydrolase"/>
</dbReference>
<reference evidence="11 12" key="1">
    <citation type="submission" date="2013-01" db="EMBL/GenBank/DDBJ databases">
        <authorList>
            <person name="Fiebig A."/>
            <person name="Goeker M."/>
            <person name="Klenk H.-P.P."/>
        </authorList>
    </citation>
    <scope>NUCLEOTIDE SEQUENCE [LARGE SCALE GENOMIC DNA]</scope>
    <source>
        <strain evidence="11 12">DSM 24838</strain>
    </source>
</reference>
<evidence type="ECO:0000256" key="2">
    <source>
        <dbReference type="ARBA" id="ARBA00010065"/>
    </source>
</evidence>
<protein>
    <recommendedName>
        <fullName evidence="9">Apolipoprotein N-acyltransferase</fullName>
        <shortName evidence="9">ALP N-acyltransferase</shortName>
        <ecNumber evidence="9">2.3.1.269</ecNumber>
    </recommendedName>
</protein>
<dbReference type="EC" id="2.3.1.269" evidence="9"/>
<feature type="transmembrane region" description="Helical" evidence="9">
    <location>
        <begin position="86"/>
        <end position="109"/>
    </location>
</feature>
<evidence type="ECO:0000256" key="6">
    <source>
        <dbReference type="ARBA" id="ARBA00022989"/>
    </source>
</evidence>
<dbReference type="InterPro" id="IPR036526">
    <property type="entry name" value="C-N_Hydrolase_sf"/>
</dbReference>
<accession>A0A0D0P7J3</accession>
<name>A0A0D0P7J3_9RHOB</name>
<dbReference type="Proteomes" id="UP000035100">
    <property type="component" value="Unassembled WGS sequence"/>
</dbReference>
<dbReference type="PATRIC" id="fig|1123501.6.peg.4118"/>
<dbReference type="InterPro" id="IPR045378">
    <property type="entry name" value="LNT_N"/>
</dbReference>
<keyword evidence="7 9" id="KW-0472">Membrane</keyword>
<keyword evidence="3 9" id="KW-1003">Cell membrane</keyword>
<dbReference type="UniPathway" id="UPA00666"/>
<keyword evidence="12" id="KW-1185">Reference proteome</keyword>
<dbReference type="Pfam" id="PF20154">
    <property type="entry name" value="LNT_N"/>
    <property type="match status" value="1"/>
</dbReference>
<evidence type="ECO:0000256" key="8">
    <source>
        <dbReference type="ARBA" id="ARBA00023315"/>
    </source>
</evidence>
<dbReference type="SUPFAM" id="SSF56317">
    <property type="entry name" value="Carbon-nitrogen hydrolase"/>
    <property type="match status" value="1"/>
</dbReference>
<comment type="function">
    <text evidence="9">Catalyzes the phospholipid dependent N-acylation of the N-terminal cysteine of apolipoprotein, the last step in lipoprotein maturation.</text>
</comment>
<evidence type="ECO:0000256" key="4">
    <source>
        <dbReference type="ARBA" id="ARBA00022679"/>
    </source>
</evidence>
<evidence type="ECO:0000313" key="12">
    <source>
        <dbReference type="Proteomes" id="UP000035100"/>
    </source>
</evidence>
<dbReference type="GO" id="GO:0016410">
    <property type="term" value="F:N-acyltransferase activity"/>
    <property type="evidence" value="ECO:0007669"/>
    <property type="project" value="UniProtKB-UniRule"/>
</dbReference>
<feature type="transmembrane region" description="Helical" evidence="9">
    <location>
        <begin position="217"/>
        <end position="235"/>
    </location>
</feature>
<dbReference type="STRING" id="1123501.Wenmar_03986"/>
<feature type="transmembrane region" description="Helical" evidence="9">
    <location>
        <begin position="121"/>
        <end position="146"/>
    </location>
</feature>
<proteinExistence type="inferred from homology"/>
<dbReference type="AlphaFoldDB" id="A0A0D0P7J3"/>
<dbReference type="EMBL" id="AONG01000022">
    <property type="protein sequence ID" value="KIQ67561.1"/>
    <property type="molecule type" value="Genomic_DNA"/>
</dbReference>